<dbReference type="PANTHER" id="PTHR34821">
    <property type="entry name" value="INNER MEMBRANE PROTEIN YDCZ"/>
    <property type="match status" value="1"/>
</dbReference>
<feature type="transmembrane region" description="Helical" evidence="1">
    <location>
        <begin position="64"/>
        <end position="84"/>
    </location>
</feature>
<dbReference type="RefSeq" id="WP_115453071.1">
    <property type="nucleotide sequence ID" value="NZ_QNQT01000008.1"/>
</dbReference>
<sequence>MKGILFALMGGAFITLQSVANARISQDIGMWQTATITQLTGFLAALLILLVTKDRSWREFKNVKPLYLLGGAFAALILSSNVVAIQLVGVTLTTSATLIAQLGAAFIIDGKGMFEVPKQDMKLPQFIGIGLMITGVMIMQF</sequence>
<reference evidence="2 3" key="1">
    <citation type="submission" date="2018-07" db="EMBL/GenBank/DDBJ databases">
        <title>Bacillus sp. YLB-04 draft genome sequence.</title>
        <authorList>
            <person name="Yu L."/>
            <person name="Tang X."/>
        </authorList>
    </citation>
    <scope>NUCLEOTIDE SEQUENCE [LARGE SCALE GENOMIC DNA]</scope>
    <source>
        <strain evidence="2 3">YLB-04</strain>
    </source>
</reference>
<comment type="caution">
    <text evidence="2">The sequence shown here is derived from an EMBL/GenBank/DDBJ whole genome shotgun (WGS) entry which is preliminary data.</text>
</comment>
<dbReference type="Pfam" id="PF04657">
    <property type="entry name" value="DMT_YdcZ"/>
    <property type="match status" value="1"/>
</dbReference>
<accession>A0A3D8GML1</accession>
<dbReference type="InterPro" id="IPR006750">
    <property type="entry name" value="YdcZ"/>
</dbReference>
<keyword evidence="1" id="KW-1133">Transmembrane helix</keyword>
<name>A0A3D8GML1_9BACI</name>
<dbReference type="PANTHER" id="PTHR34821:SF3">
    <property type="entry name" value="MEMBRANE PROTEIN"/>
    <property type="match status" value="1"/>
</dbReference>
<dbReference type="OrthoDB" id="9789346at2"/>
<dbReference type="AlphaFoldDB" id="A0A3D8GML1"/>
<protein>
    <submittedName>
        <fullName evidence="2">EamA-like transporter family protein</fullName>
    </submittedName>
</protein>
<evidence type="ECO:0000313" key="3">
    <source>
        <dbReference type="Proteomes" id="UP000257144"/>
    </source>
</evidence>
<feature type="transmembrane region" description="Helical" evidence="1">
    <location>
        <begin position="121"/>
        <end position="139"/>
    </location>
</feature>
<keyword evidence="1" id="KW-0472">Membrane</keyword>
<feature type="transmembrane region" description="Helical" evidence="1">
    <location>
        <begin position="32"/>
        <end position="52"/>
    </location>
</feature>
<organism evidence="2 3">
    <name type="scientific">Neobacillus piezotolerans</name>
    <dbReference type="NCBI Taxonomy" id="2259171"/>
    <lineage>
        <taxon>Bacteria</taxon>
        <taxon>Bacillati</taxon>
        <taxon>Bacillota</taxon>
        <taxon>Bacilli</taxon>
        <taxon>Bacillales</taxon>
        <taxon>Bacillaceae</taxon>
        <taxon>Neobacillus</taxon>
    </lineage>
</organism>
<proteinExistence type="predicted"/>
<keyword evidence="1" id="KW-0812">Transmembrane</keyword>
<feature type="transmembrane region" description="Helical" evidence="1">
    <location>
        <begin position="90"/>
        <end position="109"/>
    </location>
</feature>
<dbReference type="Proteomes" id="UP000257144">
    <property type="component" value="Unassembled WGS sequence"/>
</dbReference>
<dbReference type="GO" id="GO:0005886">
    <property type="term" value="C:plasma membrane"/>
    <property type="evidence" value="ECO:0007669"/>
    <property type="project" value="TreeGrafter"/>
</dbReference>
<evidence type="ECO:0000313" key="2">
    <source>
        <dbReference type="EMBL" id="RDU35693.1"/>
    </source>
</evidence>
<evidence type="ECO:0000256" key="1">
    <source>
        <dbReference type="SAM" id="Phobius"/>
    </source>
</evidence>
<keyword evidence="3" id="KW-1185">Reference proteome</keyword>
<gene>
    <name evidence="2" type="ORF">DRW41_16235</name>
</gene>
<dbReference type="EMBL" id="QNQT01000008">
    <property type="protein sequence ID" value="RDU35693.1"/>
    <property type="molecule type" value="Genomic_DNA"/>
</dbReference>